<name>A0A9W5P0L1_BACCE</name>
<dbReference type="AlphaFoldDB" id="A0A9W5P0L1"/>
<dbReference type="EMBL" id="AHFG01000055">
    <property type="protein sequence ID" value="EJR69327.1"/>
    <property type="molecule type" value="Genomic_DNA"/>
</dbReference>
<dbReference type="RefSeq" id="WP_001018358.1">
    <property type="nucleotide sequence ID" value="NZ_JH791882.1"/>
</dbReference>
<evidence type="ECO:0000313" key="2">
    <source>
        <dbReference type="EMBL" id="EJR69327.1"/>
    </source>
</evidence>
<dbReference type="SMR" id="A0A9W5P0L1"/>
<dbReference type="Pfam" id="PF17997">
    <property type="entry name" value="Cry1Ac_D5"/>
    <property type="match status" value="1"/>
</dbReference>
<evidence type="ECO:0000259" key="1">
    <source>
        <dbReference type="Pfam" id="PF17997"/>
    </source>
</evidence>
<feature type="domain" description="Pesticidal crystal protein Cry" evidence="1">
    <location>
        <begin position="92"/>
        <end position="249"/>
    </location>
</feature>
<sequence>MAISRIINPIFTKQEHLDQITNLVNNLFSSGSSSLSQSVSDYWIDQVLLKVNALSDTVFPTQKEQLRQRLAQAKQISKARNLLVGGNFETLNKWKLSRNAVLVAGHDLFQGYHLELPPAIDSVKYPSYAYQKIDESKLKANTRYYVSAFIAQGDQLEIIVSRYGQEYSQILYVPAEMAKPISPDGGPNCCSPHPCNCAACNEEEVDSHFFQVPIDVGTLQSSQNLGIEIGFKVASTDGFAKLSNIEVFEGRPLTAAEQRKVSRLENEWKEEQQTKATERTQLLQQIQQRFNMLYTTPEHHTLRTETSYQHLLETMLPSLHHVYHWFMPDVPDSDYALYYELQQKLERGWDQYFSRNLLENGDFLEPLDDSWHTQGTVSLHTINNNTMLRLQHWDSLIRTNVSLPVVNENAEYVIRVIGKGTGSVLIKNGTITNTLAFTNSRQMETKEFHLQPEREQLSLTIRSDANEFLVDAIEVILMNDGAEEEDQLPGMFPPINSNMGSTPNSNMMNNNQ</sequence>
<dbReference type="Proteomes" id="UP000006967">
    <property type="component" value="Unassembled WGS sequence"/>
</dbReference>
<gene>
    <name evidence="2" type="ORF">IK5_04822</name>
</gene>
<accession>A0A9W5P0L1</accession>
<organism evidence="2 3">
    <name type="scientific">Bacillus cereus VD154</name>
    <dbReference type="NCBI Taxonomy" id="1053238"/>
    <lineage>
        <taxon>Bacteria</taxon>
        <taxon>Bacillati</taxon>
        <taxon>Bacillota</taxon>
        <taxon>Bacilli</taxon>
        <taxon>Bacillales</taxon>
        <taxon>Bacillaceae</taxon>
        <taxon>Bacillus</taxon>
        <taxon>Bacillus cereus group</taxon>
    </lineage>
</organism>
<reference evidence="2 3" key="1">
    <citation type="submission" date="2012-04" db="EMBL/GenBank/DDBJ databases">
        <title>The Genome Sequence of Bacillus cereus VD154.</title>
        <authorList>
            <consortium name="The Broad Institute Genome Sequencing Platform"/>
            <consortium name="The Broad Institute Genome Sequencing Center for Infectious Disease"/>
            <person name="Feldgarden M."/>
            <person name="Van der Auwera G.A."/>
            <person name="Mahillon J."/>
            <person name="Duprez V."/>
            <person name="Timmery S."/>
            <person name="Mattelet C."/>
            <person name="Dierick K."/>
            <person name="Sun M."/>
            <person name="Yu Z."/>
            <person name="Zhu L."/>
            <person name="Hu X."/>
            <person name="Shank E.B."/>
            <person name="Swiecicka I."/>
            <person name="Hansen B.M."/>
            <person name="Andrup L."/>
            <person name="Young S.K."/>
            <person name="Zeng Q."/>
            <person name="Gargeya S."/>
            <person name="Fitzgerald M."/>
            <person name="Haas B."/>
            <person name="Abouelleil A."/>
            <person name="Alvarado L."/>
            <person name="Arachchi H.M."/>
            <person name="Berlin A."/>
            <person name="Chapman S.B."/>
            <person name="Goldberg J."/>
            <person name="Griggs A."/>
            <person name="Gujja S."/>
            <person name="Hansen M."/>
            <person name="Howarth C."/>
            <person name="Imamovic A."/>
            <person name="Larimer J."/>
            <person name="McCowen C."/>
            <person name="Montmayeur A."/>
            <person name="Murphy C."/>
            <person name="Neiman D."/>
            <person name="Pearson M."/>
            <person name="Priest M."/>
            <person name="Roberts A."/>
            <person name="Saif S."/>
            <person name="Shea T."/>
            <person name="Sisk P."/>
            <person name="Sykes S."/>
            <person name="Wortman J."/>
            <person name="Nusbaum C."/>
            <person name="Birren B."/>
        </authorList>
    </citation>
    <scope>NUCLEOTIDE SEQUENCE [LARGE SCALE GENOMIC DNA]</scope>
    <source>
        <strain evidence="2 3">VD154</strain>
    </source>
</reference>
<comment type="caution">
    <text evidence="2">The sequence shown here is derived from an EMBL/GenBank/DDBJ whole genome shotgun (WGS) entry which is preliminary data.</text>
</comment>
<protein>
    <recommendedName>
        <fullName evidence="1">Pesticidal crystal protein Cry domain-containing protein</fullName>
    </recommendedName>
</protein>
<evidence type="ECO:0000313" key="3">
    <source>
        <dbReference type="Proteomes" id="UP000006967"/>
    </source>
</evidence>
<proteinExistence type="predicted"/>
<dbReference type="InterPro" id="IPR041587">
    <property type="entry name" value="Cry_V"/>
</dbReference>